<dbReference type="RefSeq" id="WP_280041203.1">
    <property type="nucleotide sequence ID" value="NZ_CP162607.1"/>
</dbReference>
<gene>
    <name evidence="1" type="ORF">AB4Y39_06020</name>
</gene>
<dbReference type="AlphaFoldDB" id="A0AB39I8D0"/>
<accession>A0AB39I8D0</accession>
<protein>
    <submittedName>
        <fullName evidence="1">Uncharacterized protein</fullName>
    </submittedName>
</protein>
<evidence type="ECO:0000313" key="1">
    <source>
        <dbReference type="EMBL" id="XDK38218.1"/>
    </source>
</evidence>
<proteinExistence type="predicted"/>
<name>A0AB39I8D0_9PSED</name>
<organism evidence="1">
    <name type="scientific">Pseudomonas sp. Hg7Tf</name>
    <dbReference type="NCBI Taxonomy" id="3236988"/>
    <lineage>
        <taxon>Bacteria</taxon>
        <taxon>Pseudomonadati</taxon>
        <taxon>Pseudomonadota</taxon>
        <taxon>Gammaproteobacteria</taxon>
        <taxon>Pseudomonadales</taxon>
        <taxon>Pseudomonadaceae</taxon>
        <taxon>Pseudomonas</taxon>
    </lineage>
</organism>
<sequence length="52" mass="5973">MRTIRLTFKPDTTTGREMCEAIGRAEGNDLLHQALEQYIRRLALAALRELTK</sequence>
<dbReference type="EMBL" id="CP162607">
    <property type="protein sequence ID" value="XDK38218.1"/>
    <property type="molecule type" value="Genomic_DNA"/>
</dbReference>
<reference evidence="1" key="1">
    <citation type="submission" date="2024-07" db="EMBL/GenBank/DDBJ databases">
        <title>Identification and characteristics of a novel species of coltsfoot's symbiotic bacteria.</title>
        <authorList>
            <person name="Juszczyk A."/>
            <person name="Jasielczuk I."/>
            <person name="Gurgul A."/>
            <person name="Rogala M."/>
            <person name="Kowalczyk A."/>
            <person name="Szmatola T."/>
            <person name="Kosecka-Strojek M."/>
            <person name="Arent Z."/>
            <person name="Latowski D."/>
        </authorList>
    </citation>
    <scope>NUCLEOTIDE SEQUENCE</scope>
    <source>
        <strain evidence="1">Hg7Tf</strain>
    </source>
</reference>